<evidence type="ECO:0000313" key="2">
    <source>
        <dbReference type="Proteomes" id="UP000252139"/>
    </source>
</evidence>
<keyword evidence="2" id="KW-1185">Reference proteome</keyword>
<reference evidence="1 2" key="1">
    <citation type="journal article" date="2018" name="G3 (Bethesda)">
        <title>Phylogenetic and Phylogenomic Definition of Rhizopus Species.</title>
        <authorList>
            <person name="Gryganskyi A.P."/>
            <person name="Golan J."/>
            <person name="Dolatabadi S."/>
            <person name="Mondo S."/>
            <person name="Robb S."/>
            <person name="Idnurm A."/>
            <person name="Muszewska A."/>
            <person name="Steczkiewicz K."/>
            <person name="Masonjones S."/>
            <person name="Liao H.L."/>
            <person name="Gajdeczka M.T."/>
            <person name="Anike F."/>
            <person name="Vuek A."/>
            <person name="Anishchenko I.M."/>
            <person name="Voigt K."/>
            <person name="de Hoog G.S."/>
            <person name="Smith M.E."/>
            <person name="Heitman J."/>
            <person name="Vilgalys R."/>
            <person name="Stajich J.E."/>
        </authorList>
    </citation>
    <scope>NUCLEOTIDE SEQUENCE [LARGE SCALE GENOMIC DNA]</scope>
    <source>
        <strain evidence="1 2">CBS 357.93</strain>
    </source>
</reference>
<evidence type="ECO:0000313" key="1">
    <source>
        <dbReference type="EMBL" id="RCI00262.1"/>
    </source>
</evidence>
<comment type="caution">
    <text evidence="1">The sequence shown here is derived from an EMBL/GenBank/DDBJ whole genome shotgun (WGS) entry which is preliminary data.</text>
</comment>
<name>A0A367KEJ3_RHIAZ</name>
<proteinExistence type="predicted"/>
<dbReference type="EMBL" id="PJQL01000070">
    <property type="protein sequence ID" value="RCI00262.1"/>
    <property type="molecule type" value="Genomic_DNA"/>
</dbReference>
<dbReference type="Proteomes" id="UP000252139">
    <property type="component" value="Unassembled WGS sequence"/>
</dbReference>
<dbReference type="OrthoDB" id="2284791at2759"/>
<organism evidence="1 2">
    <name type="scientific">Rhizopus azygosporus</name>
    <name type="common">Rhizopus microsporus var. azygosporus</name>
    <dbReference type="NCBI Taxonomy" id="86630"/>
    <lineage>
        <taxon>Eukaryota</taxon>
        <taxon>Fungi</taxon>
        <taxon>Fungi incertae sedis</taxon>
        <taxon>Mucoromycota</taxon>
        <taxon>Mucoromycotina</taxon>
        <taxon>Mucoromycetes</taxon>
        <taxon>Mucorales</taxon>
        <taxon>Mucorineae</taxon>
        <taxon>Rhizopodaceae</taxon>
        <taxon>Rhizopus</taxon>
    </lineage>
</organism>
<accession>A0A367KEJ3</accession>
<gene>
    <name evidence="1" type="ORF">CU097_009005</name>
</gene>
<dbReference type="AlphaFoldDB" id="A0A367KEJ3"/>
<sequence length="223" mass="25551">MNNVCLWLEKRDESEAIFYRRFASMVDTGVILTDGETSLQPLKVTIAMNKAIFHTSDMSQAYDRKIDMMKCSSSVKVIEKSNLFSFNTKFRMKFTVAMDFIGNFGYLELLRLVDLSLDDYIIVAHLVTDLVIPTTIETLCTVKDTLDHLVSIAWKVRSELYKLEHASVLDDIYPTPSTGSSHSKSPFIFFTPRNNHVQKRKLLKLNDDETNVNSFTDRLQSCV</sequence>
<protein>
    <submittedName>
        <fullName evidence="1">Uncharacterized protein</fullName>
    </submittedName>
</protein>